<proteinExistence type="predicted"/>
<sequence length="278" mass="30536">MYSVRFIGRGVRGRVFRRPRPGARRGPLGRGAGAAWVACPAFRGTRGAHSGAGGGGAAAARAERPADGERVRALQHVDAAHREAAGGAARSRRGLRPLFRPGPLLVVLQRLLRAVVDRERLMRMVQRLRVMAWPRLEAYLGAHMRQSLVGLPDDPAAPHAAFGRPLRHLRVEDEVALKREAEPHLEVHGEMVQRDPSVLKDLHNVSTRSLDTNLIGRYLRQPVHRNQPVPRFEVVGRRRQRRPQFAAPGLHLAYVLLFVEGAGGGEAVGAHDAVDCGR</sequence>
<dbReference type="RefSeq" id="XP_067713203.1">
    <property type="nucleotide sequence ID" value="XM_067857102.1"/>
</dbReference>
<dbReference type="EMBL" id="BPLF01000001">
    <property type="protein sequence ID" value="GIX61132.1"/>
    <property type="molecule type" value="Genomic_DNA"/>
</dbReference>
<gene>
    <name evidence="1" type="ORF">BcabD6B2_05670</name>
</gene>
<dbReference type="AlphaFoldDB" id="A0AAV4LLW4"/>
<evidence type="ECO:0000313" key="2">
    <source>
        <dbReference type="Proteomes" id="UP001497744"/>
    </source>
</evidence>
<dbReference type="GeneID" id="94192615"/>
<dbReference type="Proteomes" id="UP001497744">
    <property type="component" value="Unassembled WGS sequence"/>
</dbReference>
<organism evidence="1 2">
    <name type="scientific">Babesia caballi</name>
    <dbReference type="NCBI Taxonomy" id="5871"/>
    <lineage>
        <taxon>Eukaryota</taxon>
        <taxon>Sar</taxon>
        <taxon>Alveolata</taxon>
        <taxon>Apicomplexa</taxon>
        <taxon>Aconoidasida</taxon>
        <taxon>Piroplasmida</taxon>
        <taxon>Babesiidae</taxon>
        <taxon>Babesia</taxon>
    </lineage>
</organism>
<evidence type="ECO:0000313" key="1">
    <source>
        <dbReference type="EMBL" id="GIX61132.1"/>
    </source>
</evidence>
<name>A0AAV4LLW4_BABCB</name>
<protein>
    <submittedName>
        <fullName evidence="1">Glycosyltransferases involved in cell wall biogenesis</fullName>
    </submittedName>
</protein>
<keyword evidence="2" id="KW-1185">Reference proteome</keyword>
<reference evidence="1 2" key="1">
    <citation type="submission" date="2021-06" db="EMBL/GenBank/DDBJ databases">
        <title>Genome sequence of Babesia caballi.</title>
        <authorList>
            <person name="Yamagishi J."/>
            <person name="Kidaka T."/>
            <person name="Ochi A."/>
        </authorList>
    </citation>
    <scope>NUCLEOTIDE SEQUENCE [LARGE SCALE GENOMIC DNA]</scope>
    <source>
        <strain evidence="1">USDA-D6B2</strain>
    </source>
</reference>
<accession>A0AAV4LLW4</accession>
<comment type="caution">
    <text evidence="1">The sequence shown here is derived from an EMBL/GenBank/DDBJ whole genome shotgun (WGS) entry which is preliminary data.</text>
</comment>